<dbReference type="NCBIfam" id="NF046117">
    <property type="entry name" value="SCO4848_fam"/>
    <property type="match status" value="1"/>
</dbReference>
<feature type="transmembrane region" description="Helical" evidence="2">
    <location>
        <begin position="7"/>
        <end position="25"/>
    </location>
</feature>
<evidence type="ECO:0000313" key="4">
    <source>
        <dbReference type="Proteomes" id="UP000179627"/>
    </source>
</evidence>
<feature type="compositionally biased region" description="Low complexity" evidence="1">
    <location>
        <begin position="72"/>
        <end position="84"/>
    </location>
</feature>
<keyword evidence="2" id="KW-0472">Membrane</keyword>
<dbReference type="InterPro" id="IPR058061">
    <property type="entry name" value="SCO4848-like"/>
</dbReference>
<dbReference type="RefSeq" id="WP_071083936.1">
    <property type="nucleotide sequence ID" value="NZ_MBLM01000108.1"/>
</dbReference>
<keyword evidence="2" id="KW-0812">Transmembrane</keyword>
<feature type="transmembrane region" description="Helical" evidence="2">
    <location>
        <begin position="45"/>
        <end position="66"/>
    </location>
</feature>
<dbReference type="Pfam" id="PF26606">
    <property type="entry name" value="SCO4848"/>
    <property type="match status" value="1"/>
</dbReference>
<evidence type="ECO:0000313" key="3">
    <source>
        <dbReference type="EMBL" id="OHV38930.1"/>
    </source>
</evidence>
<evidence type="ECO:0000256" key="1">
    <source>
        <dbReference type="SAM" id="MobiDB-lite"/>
    </source>
</evidence>
<comment type="caution">
    <text evidence="3">The sequence shown here is derived from an EMBL/GenBank/DDBJ whole genome shotgun (WGS) entry which is preliminary data.</text>
</comment>
<keyword evidence="4" id="KW-1185">Reference proteome</keyword>
<dbReference type="Proteomes" id="UP000179627">
    <property type="component" value="Unassembled WGS sequence"/>
</dbReference>
<sequence>MTLSKRASWFLIAVGVWTWAIWPNFLRNIWKDDRSWDDGPTSFFTVHLVLTVTSLAVGSVVGWLGIRGARAGRADAAGDVASSDQLIGSGR</sequence>
<organism evidence="3 4">
    <name type="scientific">Parafrankia colletiae</name>
    <dbReference type="NCBI Taxonomy" id="573497"/>
    <lineage>
        <taxon>Bacteria</taxon>
        <taxon>Bacillati</taxon>
        <taxon>Actinomycetota</taxon>
        <taxon>Actinomycetes</taxon>
        <taxon>Frankiales</taxon>
        <taxon>Frankiaceae</taxon>
        <taxon>Parafrankia</taxon>
    </lineage>
</organism>
<dbReference type="EMBL" id="MBLM01000108">
    <property type="protein sequence ID" value="OHV38930.1"/>
    <property type="molecule type" value="Genomic_DNA"/>
</dbReference>
<gene>
    <name evidence="3" type="ORF">CC117_04270</name>
</gene>
<reference evidence="4" key="1">
    <citation type="submission" date="2016-07" db="EMBL/GenBank/DDBJ databases">
        <title>Sequence Frankia sp. strain CcI1.17.</title>
        <authorList>
            <person name="Ghodhbane-Gtari F."/>
            <person name="Swanson E."/>
            <person name="Gueddou A."/>
            <person name="Morris K."/>
            <person name="Hezbri K."/>
            <person name="Ktari A."/>
            <person name="Nouioui I."/>
            <person name="Abebe-Akele F."/>
            <person name="Simpson S."/>
            <person name="Thomas K."/>
            <person name="Gtari M."/>
            <person name="Tisa L.S."/>
            <person name="Hurst S."/>
        </authorList>
    </citation>
    <scope>NUCLEOTIDE SEQUENCE [LARGE SCALE GENOMIC DNA]</scope>
    <source>
        <strain evidence="4">Cc1.17</strain>
    </source>
</reference>
<dbReference type="AlphaFoldDB" id="A0A1S1QY90"/>
<evidence type="ECO:0008006" key="5">
    <source>
        <dbReference type="Google" id="ProtNLM"/>
    </source>
</evidence>
<keyword evidence="2" id="KW-1133">Transmembrane helix</keyword>
<feature type="region of interest" description="Disordered" evidence="1">
    <location>
        <begin position="72"/>
        <end position="91"/>
    </location>
</feature>
<accession>A0A1S1QY90</accession>
<name>A0A1S1QY90_9ACTN</name>
<evidence type="ECO:0000256" key="2">
    <source>
        <dbReference type="SAM" id="Phobius"/>
    </source>
</evidence>
<proteinExistence type="predicted"/>
<protein>
    <recommendedName>
        <fullName evidence="5">Integral membrane protein</fullName>
    </recommendedName>
</protein>
<dbReference type="OrthoDB" id="4954985at2"/>